<feature type="region of interest" description="Disordered" evidence="1">
    <location>
        <begin position="473"/>
        <end position="564"/>
    </location>
</feature>
<keyword evidence="3" id="KW-1185">Reference proteome</keyword>
<feature type="region of interest" description="Disordered" evidence="1">
    <location>
        <begin position="125"/>
        <end position="454"/>
    </location>
</feature>
<feature type="compositionally biased region" description="Basic and acidic residues" evidence="1">
    <location>
        <begin position="272"/>
        <end position="289"/>
    </location>
</feature>
<feature type="compositionally biased region" description="Basic residues" evidence="1">
    <location>
        <begin position="145"/>
        <end position="168"/>
    </location>
</feature>
<feature type="region of interest" description="Disordered" evidence="1">
    <location>
        <begin position="723"/>
        <end position="823"/>
    </location>
</feature>
<feature type="compositionally biased region" description="Polar residues" evidence="1">
    <location>
        <begin position="591"/>
        <end position="612"/>
    </location>
</feature>
<feature type="compositionally biased region" description="Basic and acidic residues" evidence="1">
    <location>
        <begin position="804"/>
        <end position="818"/>
    </location>
</feature>
<feature type="compositionally biased region" description="Pro residues" evidence="1">
    <location>
        <begin position="769"/>
        <end position="780"/>
    </location>
</feature>
<feature type="region of interest" description="Disordered" evidence="1">
    <location>
        <begin position="591"/>
        <end position="706"/>
    </location>
</feature>
<feature type="compositionally biased region" description="Low complexity" evidence="1">
    <location>
        <begin position="742"/>
        <end position="752"/>
    </location>
</feature>
<feature type="compositionally biased region" description="Acidic residues" evidence="1">
    <location>
        <begin position="549"/>
        <end position="559"/>
    </location>
</feature>
<feature type="compositionally biased region" description="Polar residues" evidence="1">
    <location>
        <begin position="682"/>
        <end position="706"/>
    </location>
</feature>
<organism evidence="2 3">
    <name type="scientific">Sanghuangporus baumii</name>
    <name type="common">Phellinus baumii</name>
    <dbReference type="NCBI Taxonomy" id="108892"/>
    <lineage>
        <taxon>Eukaryota</taxon>
        <taxon>Fungi</taxon>
        <taxon>Dikarya</taxon>
        <taxon>Basidiomycota</taxon>
        <taxon>Agaricomycotina</taxon>
        <taxon>Agaricomycetes</taxon>
        <taxon>Hymenochaetales</taxon>
        <taxon>Hymenochaetaceae</taxon>
        <taxon>Sanghuangporus</taxon>
    </lineage>
</organism>
<proteinExistence type="predicted"/>
<feature type="region of interest" description="Disordered" evidence="1">
    <location>
        <begin position="1"/>
        <end position="111"/>
    </location>
</feature>
<evidence type="ECO:0000313" key="2">
    <source>
        <dbReference type="EMBL" id="OCB89857.1"/>
    </source>
</evidence>
<comment type="caution">
    <text evidence="2">The sequence shown here is derived from an EMBL/GenBank/DDBJ whole genome shotgun (WGS) entry which is preliminary data.</text>
</comment>
<reference evidence="2" key="1">
    <citation type="submission" date="2016-06" db="EMBL/GenBank/DDBJ databases">
        <title>Draft Genome sequence of the fungus Inonotus baumii.</title>
        <authorList>
            <person name="Zhu H."/>
            <person name="Lin W."/>
        </authorList>
    </citation>
    <scope>NUCLEOTIDE SEQUENCE</scope>
    <source>
        <strain evidence="2">821</strain>
    </source>
</reference>
<dbReference type="EMBL" id="LNZH02000147">
    <property type="protein sequence ID" value="OCB89857.1"/>
    <property type="molecule type" value="Genomic_DNA"/>
</dbReference>
<sequence length="869" mass="93281">MVATRQMTKARAAKQGGSNPAVRELAQAGASKTVGPSTSTVARRGAKRGTANNRSSAQGEASSVSTLHDVKEDEESASTASLSNSKGKKGGSARSSGTVQATTTTTTTQTCGLYLEVKIEHISASVSGHSGASPTPPQPPEKTGPRKARGTKKAPQKGGKPKANTKRGKAAEKTGAVPENETVVTGSKRRRREDADDEDEGRPETSLQGARRTRRKIEPPADQDDEPVVKRTRSRKAAAAVSSRPEPPKPRASRRKAQAGRAEPASSKSQVTKKEVPSHDDDTEAGEKVRRNKGKGKAVDLPSTEVASVGSKRRRDEEDVDVEDVTHPPVDPGPSRRTTRRTRQRVEETVKSETSMEVARPRRRTTKTKAIHKGKGKAKDETPEPTEPKRESPEHVQRAGQRSPGATNPVLVKQESQYSSPVPPKEESLPSSHTDVSSTEECKKEEPPSSPLRLLLTAMEYPENGPIALLETHASPRTELTPTLRSGAPPSPVMPQLESPTPTLTLKPEESMLILAPRRVLPESAIRGTYNGDDEETHGSRSRSPSPSEADDDDDDDNSSNDSLSAVIPAWSRFISSCRKACANMGSFAASSLAQQRSGNPAAPTRTSTSVVPKSGAPAVAANCVSSVTPGARSEKDERSPTSSSEVSEMLGGDARSDSEDDETSPCRTSGALRDGFHRSLTCLSPPSRRSLTTLPASPEQRNAGSSSMALVLYKGFEIEIETETPKAGPSRLPERTPSPSPSDVSFPSDSFGLHSDDEIEIEWTGGPEPAPEPPTPPPIRAARFQIAPRSTPPSPSKPSAGPSERDNREEDHDRVFNTEDEVPPELKKAYRFARSTPFSYLRGGVREKTLLSMQKSVFGLDRRLTVER</sequence>
<evidence type="ECO:0000313" key="3">
    <source>
        <dbReference type="Proteomes" id="UP000757232"/>
    </source>
</evidence>
<feature type="compositionally biased region" description="Low complexity" evidence="1">
    <location>
        <begin position="92"/>
        <end position="110"/>
    </location>
</feature>
<feature type="compositionally biased region" description="Polar residues" evidence="1">
    <location>
        <begin position="50"/>
        <end position="66"/>
    </location>
</feature>
<gene>
    <name evidence="2" type="ORF">A7U60_g2968</name>
</gene>
<feature type="compositionally biased region" description="Basic and acidic residues" evidence="1">
    <location>
        <begin position="377"/>
        <end position="397"/>
    </location>
</feature>
<name>A0A9Q5I245_SANBA</name>
<accession>A0A9Q5I245</accession>
<evidence type="ECO:0000256" key="1">
    <source>
        <dbReference type="SAM" id="MobiDB-lite"/>
    </source>
</evidence>
<dbReference type="AlphaFoldDB" id="A0A9Q5I245"/>
<protein>
    <submittedName>
        <fullName evidence="2">Uncharacterized protein</fullName>
    </submittedName>
</protein>
<feature type="compositionally biased region" description="Basic residues" evidence="1">
    <location>
        <begin position="361"/>
        <end position="376"/>
    </location>
</feature>
<dbReference type="Proteomes" id="UP000757232">
    <property type="component" value="Unassembled WGS sequence"/>
</dbReference>